<feature type="signal peptide" evidence="2">
    <location>
        <begin position="1"/>
        <end position="27"/>
    </location>
</feature>
<evidence type="ECO:0000313" key="4">
    <source>
        <dbReference type="EMBL" id="SHE24368.1"/>
    </source>
</evidence>
<dbReference type="SUPFAM" id="SSF53822">
    <property type="entry name" value="Periplasmic binding protein-like I"/>
    <property type="match status" value="1"/>
</dbReference>
<dbReference type="InterPro" id="IPR025997">
    <property type="entry name" value="SBP_2_dom"/>
</dbReference>
<name>A0A1M4RWM9_9ACTO</name>
<dbReference type="GO" id="GO:0030288">
    <property type="term" value="C:outer membrane-bounded periplasmic space"/>
    <property type="evidence" value="ECO:0007669"/>
    <property type="project" value="TreeGrafter"/>
</dbReference>
<organism evidence="4 5">
    <name type="scientific">Actinomyces glycerinitolerans</name>
    <dbReference type="NCBI Taxonomy" id="1892869"/>
    <lineage>
        <taxon>Bacteria</taxon>
        <taxon>Bacillati</taxon>
        <taxon>Actinomycetota</taxon>
        <taxon>Actinomycetes</taxon>
        <taxon>Actinomycetales</taxon>
        <taxon>Actinomycetaceae</taxon>
        <taxon>Actinomyces</taxon>
    </lineage>
</organism>
<evidence type="ECO:0000313" key="5">
    <source>
        <dbReference type="Proteomes" id="UP000184291"/>
    </source>
</evidence>
<evidence type="ECO:0000259" key="3">
    <source>
        <dbReference type="Pfam" id="PF13407"/>
    </source>
</evidence>
<dbReference type="PROSITE" id="PS51318">
    <property type="entry name" value="TAT"/>
    <property type="match status" value="1"/>
</dbReference>
<dbReference type="STRING" id="1892869.ACGLYG10_0569"/>
<dbReference type="Gene3D" id="3.40.50.2300">
    <property type="match status" value="2"/>
</dbReference>
<dbReference type="GO" id="GO:0030246">
    <property type="term" value="F:carbohydrate binding"/>
    <property type="evidence" value="ECO:0007669"/>
    <property type="project" value="TreeGrafter"/>
</dbReference>
<comment type="subcellular location">
    <subcellularLocation>
        <location evidence="1">Cell envelope</location>
    </subcellularLocation>
</comment>
<accession>A0A1M4RWM9</accession>
<dbReference type="PANTHER" id="PTHR30036">
    <property type="entry name" value="D-XYLOSE-BINDING PERIPLASMIC PROTEIN"/>
    <property type="match status" value="1"/>
</dbReference>
<dbReference type="RefSeq" id="WP_073327644.1">
    <property type="nucleotide sequence ID" value="NZ_FQTT01000001.1"/>
</dbReference>
<dbReference type="EMBL" id="FQTT01000001">
    <property type="protein sequence ID" value="SHE24368.1"/>
    <property type="molecule type" value="Genomic_DNA"/>
</dbReference>
<feature type="domain" description="Periplasmic binding protein" evidence="3">
    <location>
        <begin position="50"/>
        <end position="308"/>
    </location>
</feature>
<reference evidence="5" key="1">
    <citation type="submission" date="2016-09" db="EMBL/GenBank/DDBJ databases">
        <authorList>
            <person name="Strepis N."/>
        </authorList>
    </citation>
    <scope>NUCLEOTIDE SEQUENCE [LARGE SCALE GENOMIC DNA]</scope>
</reference>
<dbReference type="InterPro" id="IPR028082">
    <property type="entry name" value="Peripla_BP_I"/>
</dbReference>
<dbReference type="PROSITE" id="PS51257">
    <property type="entry name" value="PROKAR_LIPOPROTEIN"/>
    <property type="match status" value="1"/>
</dbReference>
<proteinExistence type="predicted"/>
<dbReference type="PANTHER" id="PTHR30036:SF8">
    <property type="entry name" value="ABC-TYPE SUGAR TRANSPORT SYSTEM PERIPLASMIC COMPONENT-LIKE PROTEIN"/>
    <property type="match status" value="1"/>
</dbReference>
<dbReference type="CDD" id="cd06302">
    <property type="entry name" value="PBP1_LsrB_Quorum_Sensing-like"/>
    <property type="match status" value="1"/>
</dbReference>
<dbReference type="InterPro" id="IPR050555">
    <property type="entry name" value="Bact_Solute-Bind_Prot2"/>
</dbReference>
<gene>
    <name evidence="4" type="ORF">ACGLYG10_0569</name>
</gene>
<feature type="chain" id="PRO_5038857891" description="Periplasmic binding protein domain-containing protein" evidence="2">
    <location>
        <begin position="28"/>
        <end position="352"/>
    </location>
</feature>
<keyword evidence="2" id="KW-0732">Signal</keyword>
<keyword evidence="5" id="KW-1185">Reference proteome</keyword>
<dbReference type="Proteomes" id="UP000184291">
    <property type="component" value="Unassembled WGS sequence"/>
</dbReference>
<dbReference type="Pfam" id="PF13407">
    <property type="entry name" value="Peripla_BP_4"/>
    <property type="match status" value="1"/>
</dbReference>
<dbReference type="InterPro" id="IPR006311">
    <property type="entry name" value="TAT_signal"/>
</dbReference>
<evidence type="ECO:0000256" key="2">
    <source>
        <dbReference type="SAM" id="SignalP"/>
    </source>
</evidence>
<evidence type="ECO:0000256" key="1">
    <source>
        <dbReference type="ARBA" id="ARBA00004196"/>
    </source>
</evidence>
<sequence>MRSNNLNMMTRRSVLAGVGVVTAAALAACSSEAPNSGSGPASGASGDEKILMIPKYTGLKYFDVSGDGGRAAAEALGVQYDYIGSQEATATAQSTTITNAIAQKPSAMVVSAIDEDAVAPALKSAMEAGIKVVTYDADSAVDSRSVFVNQLSYELAASSMLDSALQNDPEGGLCAFVSASPTATNHKKHVELMKQLIDSDEKYSSLSYIDTVQYAEDDATKSEEIARNLMQANPDLKFIISSSVVTTPAAAKAIENAGRQGEVFAPGFSMPSSMTQFIEDGTAKAFALWDPAQLGQVAVEVAHQLVAGTITGAEGEKATVEGVGEFEILADGELDVDMPIIFTADNIGQYDF</sequence>
<dbReference type="AlphaFoldDB" id="A0A1M4RWM9"/>
<protein>
    <recommendedName>
        <fullName evidence="3">Periplasmic binding protein domain-containing protein</fullName>
    </recommendedName>
</protein>